<name>A0ABT1EFZ0_9FIRM</name>
<gene>
    <name evidence="1" type="ORF">NK125_15210</name>
</gene>
<evidence type="ECO:0000313" key="1">
    <source>
        <dbReference type="EMBL" id="MCP1103746.1"/>
    </source>
</evidence>
<proteinExistence type="predicted"/>
<accession>A0ABT1EFZ0</accession>
<keyword evidence="2" id="KW-1185">Reference proteome</keyword>
<protein>
    <submittedName>
        <fullName evidence="1">Uncharacterized protein</fullName>
    </submittedName>
</protein>
<comment type="caution">
    <text evidence="1">The sequence shown here is derived from an EMBL/GenBank/DDBJ whole genome shotgun (WGS) entry which is preliminary data.</text>
</comment>
<evidence type="ECO:0000313" key="2">
    <source>
        <dbReference type="Proteomes" id="UP001523566"/>
    </source>
</evidence>
<dbReference type="RefSeq" id="WP_262067512.1">
    <property type="nucleotide sequence ID" value="NZ_JAMXOD010000047.1"/>
</dbReference>
<reference evidence="1 2" key="1">
    <citation type="journal article" date="2022" name="Genome Biol. Evol.">
        <title>Host diet, physiology and behaviors set the stage for Lachnospiraceae cladogenesis.</title>
        <authorList>
            <person name="Vera-Ponce De Leon A."/>
            <person name="Schneider M."/>
            <person name="Jahnes B.C."/>
            <person name="Sadowski V."/>
            <person name="Camuy-Velez L.A."/>
            <person name="Duan J."/>
            <person name="Sabree Z.L."/>
        </authorList>
    </citation>
    <scope>NUCLEOTIDE SEQUENCE [LARGE SCALE GENOMIC DNA]</scope>
    <source>
        <strain evidence="1 2">PAL113</strain>
    </source>
</reference>
<dbReference type="Proteomes" id="UP001523566">
    <property type="component" value="Unassembled WGS sequence"/>
</dbReference>
<dbReference type="EMBL" id="JAMZFW010000047">
    <property type="protein sequence ID" value="MCP1103746.1"/>
    <property type="molecule type" value="Genomic_DNA"/>
</dbReference>
<organism evidence="1 2">
    <name type="scientific">Aequitasia blattaphilus</name>
    <dbReference type="NCBI Taxonomy" id="2949332"/>
    <lineage>
        <taxon>Bacteria</taxon>
        <taxon>Bacillati</taxon>
        <taxon>Bacillota</taxon>
        <taxon>Clostridia</taxon>
        <taxon>Lachnospirales</taxon>
        <taxon>Lachnospiraceae</taxon>
        <taxon>Aequitasia</taxon>
    </lineage>
</organism>
<sequence>MEEYIESFSLGAIKTDQLKHMVHTNSDHCMLDMILYTDIVSLGLDFMKASYRQYDIRTIKINNCEQCLLVGYILRAKEKLEEYEEKYIKSLRQLFQ</sequence>